<dbReference type="InterPro" id="IPR003838">
    <property type="entry name" value="ABC3_permease_C"/>
</dbReference>
<protein>
    <submittedName>
        <fullName evidence="10">ABC transporter permease</fullName>
    </submittedName>
</protein>
<evidence type="ECO:0000256" key="4">
    <source>
        <dbReference type="ARBA" id="ARBA00022989"/>
    </source>
</evidence>
<evidence type="ECO:0000256" key="7">
    <source>
        <dbReference type="SAM" id="Phobius"/>
    </source>
</evidence>
<keyword evidence="11" id="KW-1185">Reference proteome</keyword>
<dbReference type="InterPro" id="IPR050250">
    <property type="entry name" value="Macrolide_Exporter_MacB"/>
</dbReference>
<dbReference type="InterPro" id="IPR025857">
    <property type="entry name" value="MacB_PCD"/>
</dbReference>
<accession>A0ABD5W0H7</accession>
<dbReference type="Pfam" id="PF12704">
    <property type="entry name" value="MacB_PCD"/>
    <property type="match status" value="1"/>
</dbReference>
<evidence type="ECO:0000259" key="9">
    <source>
        <dbReference type="Pfam" id="PF12704"/>
    </source>
</evidence>
<evidence type="ECO:0000256" key="1">
    <source>
        <dbReference type="ARBA" id="ARBA00004651"/>
    </source>
</evidence>
<keyword evidence="3 7" id="KW-0812">Transmembrane</keyword>
<evidence type="ECO:0000313" key="10">
    <source>
        <dbReference type="EMBL" id="MFC7058810.1"/>
    </source>
</evidence>
<keyword evidence="4 7" id="KW-1133">Transmembrane helix</keyword>
<evidence type="ECO:0000256" key="6">
    <source>
        <dbReference type="ARBA" id="ARBA00038076"/>
    </source>
</evidence>
<feature type="transmembrane region" description="Helical" evidence="7">
    <location>
        <begin position="277"/>
        <end position="305"/>
    </location>
</feature>
<dbReference type="Proteomes" id="UP001596445">
    <property type="component" value="Unassembled WGS sequence"/>
</dbReference>
<dbReference type="RefSeq" id="WP_382185745.1">
    <property type="nucleotide sequence ID" value="NZ_JBHSZI010000001.1"/>
</dbReference>
<dbReference type="AlphaFoldDB" id="A0ABD5W0H7"/>
<feature type="transmembrane region" description="Helical" evidence="7">
    <location>
        <begin position="326"/>
        <end position="348"/>
    </location>
</feature>
<dbReference type="PANTHER" id="PTHR30572">
    <property type="entry name" value="MEMBRANE COMPONENT OF TRANSPORTER-RELATED"/>
    <property type="match status" value="1"/>
</dbReference>
<proteinExistence type="inferred from homology"/>
<evidence type="ECO:0000256" key="2">
    <source>
        <dbReference type="ARBA" id="ARBA00022475"/>
    </source>
</evidence>
<dbReference type="PANTHER" id="PTHR30572:SF4">
    <property type="entry name" value="ABC TRANSPORTER PERMEASE YTRF"/>
    <property type="match status" value="1"/>
</dbReference>
<dbReference type="EMBL" id="JBHSZI010000001">
    <property type="protein sequence ID" value="MFC7058810.1"/>
    <property type="molecule type" value="Genomic_DNA"/>
</dbReference>
<evidence type="ECO:0000313" key="11">
    <source>
        <dbReference type="Proteomes" id="UP001596445"/>
    </source>
</evidence>
<organism evidence="10 11">
    <name type="scientific">Halovenus salina</name>
    <dbReference type="NCBI Taxonomy" id="1510225"/>
    <lineage>
        <taxon>Archaea</taxon>
        <taxon>Methanobacteriati</taxon>
        <taxon>Methanobacteriota</taxon>
        <taxon>Stenosarchaea group</taxon>
        <taxon>Halobacteria</taxon>
        <taxon>Halobacteriales</taxon>
        <taxon>Haloarculaceae</taxon>
        <taxon>Halovenus</taxon>
    </lineage>
</organism>
<keyword evidence="2" id="KW-1003">Cell membrane</keyword>
<feature type="domain" description="MacB-like periplasmic core" evidence="9">
    <location>
        <begin position="25"/>
        <end position="255"/>
    </location>
</feature>
<comment type="subcellular location">
    <subcellularLocation>
        <location evidence="1">Cell membrane</location>
        <topology evidence="1">Multi-pass membrane protein</topology>
    </subcellularLocation>
</comment>
<reference evidence="10 11" key="1">
    <citation type="journal article" date="2019" name="Int. J. Syst. Evol. Microbiol.">
        <title>The Global Catalogue of Microorganisms (GCM) 10K type strain sequencing project: providing services to taxonomists for standard genome sequencing and annotation.</title>
        <authorList>
            <consortium name="The Broad Institute Genomics Platform"/>
            <consortium name="The Broad Institute Genome Sequencing Center for Infectious Disease"/>
            <person name="Wu L."/>
            <person name="Ma J."/>
        </authorList>
    </citation>
    <scope>NUCLEOTIDE SEQUENCE [LARGE SCALE GENOMIC DNA]</scope>
    <source>
        <strain evidence="10 11">JCM 30072</strain>
    </source>
</reference>
<feature type="transmembrane region" description="Helical" evidence="7">
    <location>
        <begin position="26"/>
        <end position="50"/>
    </location>
</feature>
<name>A0ABD5W0H7_9EURY</name>
<feature type="domain" description="ABC3 transporter permease C-terminal" evidence="8">
    <location>
        <begin position="285"/>
        <end position="356"/>
    </location>
</feature>
<evidence type="ECO:0000259" key="8">
    <source>
        <dbReference type="Pfam" id="PF02687"/>
    </source>
</evidence>
<keyword evidence="5 7" id="KW-0472">Membrane</keyword>
<evidence type="ECO:0000256" key="5">
    <source>
        <dbReference type="ARBA" id="ARBA00023136"/>
    </source>
</evidence>
<evidence type="ECO:0000256" key="3">
    <source>
        <dbReference type="ARBA" id="ARBA00022692"/>
    </source>
</evidence>
<comment type="caution">
    <text evidence="10">The sequence shown here is derived from an EMBL/GenBank/DDBJ whole genome shotgun (WGS) entry which is preliminary data.</text>
</comment>
<gene>
    <name evidence="10" type="ORF">ACFQQG_12380</name>
</gene>
<comment type="similarity">
    <text evidence="6">Belongs to the ABC-4 integral membrane protein family.</text>
</comment>
<sequence length="369" mass="38828">MSRIRRYGGIGGIALRQLVYHRVRTLLTILGIVLAVLSVTLLLGIGAGVLETGEQLVDSTERDLWISGGPTELNPESVGGFRNPIVDSHAVAAEIDARDDVSAAVPLAYNAVYISTDGEEFETVLSVGVGGSGPAISLQAGEGFSPGDTHLVDGEYTGPLNQEVIIGPDLADKKDLAPGDTLYLGGTLRNAKANEFSVVGISPTFSTLTGTETVTVRLSDLQTLTAMSLSDRSSLITVTVTDDADVETVHTKLQQAYPDFTIRTNQEQITAVLERQALILTGGLSLSLLALLAGIFFSLNLFLSLIYQQRTEFAIFRATGGSTGSILLLALLQAVVIALLGVSIGMLLTPIAATALEEVTIVITGFEGQ</sequence>
<dbReference type="GO" id="GO:0005886">
    <property type="term" value="C:plasma membrane"/>
    <property type="evidence" value="ECO:0007669"/>
    <property type="project" value="UniProtKB-SubCell"/>
</dbReference>
<dbReference type="Pfam" id="PF02687">
    <property type="entry name" value="FtsX"/>
    <property type="match status" value="1"/>
</dbReference>